<evidence type="ECO:0000313" key="2">
    <source>
        <dbReference type="EMBL" id="GAA1712169.1"/>
    </source>
</evidence>
<evidence type="ECO:0000313" key="3">
    <source>
        <dbReference type="Proteomes" id="UP001500618"/>
    </source>
</evidence>
<dbReference type="EMBL" id="BAAANY010000038">
    <property type="protein sequence ID" value="GAA1712169.1"/>
    <property type="molecule type" value="Genomic_DNA"/>
</dbReference>
<reference evidence="2 3" key="1">
    <citation type="journal article" date="2019" name="Int. J. Syst. Evol. Microbiol.">
        <title>The Global Catalogue of Microorganisms (GCM) 10K type strain sequencing project: providing services to taxonomists for standard genome sequencing and annotation.</title>
        <authorList>
            <consortium name="The Broad Institute Genomics Platform"/>
            <consortium name="The Broad Institute Genome Sequencing Center for Infectious Disease"/>
            <person name="Wu L."/>
            <person name="Ma J."/>
        </authorList>
    </citation>
    <scope>NUCLEOTIDE SEQUENCE [LARGE SCALE GENOMIC DNA]</scope>
    <source>
        <strain evidence="2 3">JCM 14718</strain>
    </source>
</reference>
<sequence>MSDPRILFGQALDQAEKVIAEATEEKMSLPTPCEEFDVRKLSGHMIGVVRRVIHTGKGGKAADVSSLVPDLPAAELIPLFHEARATVEQVWSDDALLDKVLSLPFGEFPGRAAMLAYAQEMTVHSWDLAKALGRLDLLDDSLAEAVLPIARQFVPADARGGPIPFGPVVEVEPDAGPYAQLAGHLGRRP</sequence>
<dbReference type="InterPro" id="IPR034660">
    <property type="entry name" value="DinB/YfiT-like"/>
</dbReference>
<name>A0ABN2IUM1_9ACTN</name>
<dbReference type="Gene3D" id="1.20.120.450">
    <property type="entry name" value="dinb family like domain"/>
    <property type="match status" value="1"/>
</dbReference>
<dbReference type="SUPFAM" id="SSF109854">
    <property type="entry name" value="DinB/YfiT-like putative metalloenzymes"/>
    <property type="match status" value="1"/>
</dbReference>
<dbReference type="Proteomes" id="UP001500618">
    <property type="component" value="Unassembled WGS sequence"/>
</dbReference>
<dbReference type="RefSeq" id="WP_163567138.1">
    <property type="nucleotide sequence ID" value="NZ_BAAANY010000038.1"/>
</dbReference>
<keyword evidence="3" id="KW-1185">Reference proteome</keyword>
<dbReference type="InterPro" id="IPR024344">
    <property type="entry name" value="MDMPI_metal-binding"/>
</dbReference>
<protein>
    <submittedName>
        <fullName evidence="2">TIGR03086 family metal-binding protein</fullName>
    </submittedName>
</protein>
<evidence type="ECO:0000259" key="1">
    <source>
        <dbReference type="Pfam" id="PF11716"/>
    </source>
</evidence>
<organism evidence="2 3">
    <name type="scientific">Fodinicola feengrottensis</name>
    <dbReference type="NCBI Taxonomy" id="435914"/>
    <lineage>
        <taxon>Bacteria</taxon>
        <taxon>Bacillati</taxon>
        <taxon>Actinomycetota</taxon>
        <taxon>Actinomycetes</taxon>
        <taxon>Mycobacteriales</taxon>
        <taxon>Fodinicola</taxon>
    </lineage>
</organism>
<accession>A0ABN2IUM1</accession>
<dbReference type="InterPro" id="IPR017517">
    <property type="entry name" value="Maleyloyr_isom"/>
</dbReference>
<gene>
    <name evidence="2" type="ORF">GCM10009765_71600</name>
</gene>
<comment type="caution">
    <text evidence="2">The sequence shown here is derived from an EMBL/GenBank/DDBJ whole genome shotgun (WGS) entry which is preliminary data.</text>
</comment>
<dbReference type="InterPro" id="IPR017520">
    <property type="entry name" value="CHP03086"/>
</dbReference>
<dbReference type="Pfam" id="PF11716">
    <property type="entry name" value="MDMPI_N"/>
    <property type="match status" value="1"/>
</dbReference>
<dbReference type="NCBIfam" id="TIGR03083">
    <property type="entry name" value="maleylpyruvate isomerase family mycothiol-dependent enzyme"/>
    <property type="match status" value="1"/>
</dbReference>
<dbReference type="NCBIfam" id="TIGR03086">
    <property type="entry name" value="TIGR03086 family metal-binding protein"/>
    <property type="match status" value="1"/>
</dbReference>
<proteinExistence type="predicted"/>
<feature type="domain" description="Mycothiol-dependent maleylpyruvate isomerase metal-binding" evidence="1">
    <location>
        <begin position="10"/>
        <end position="129"/>
    </location>
</feature>